<evidence type="ECO:0000313" key="10">
    <source>
        <dbReference type="EMBL" id="GIY72976.1"/>
    </source>
</evidence>
<comment type="subcellular location">
    <subcellularLocation>
        <location evidence="2">Secreted</location>
    </subcellularLocation>
</comment>
<evidence type="ECO:0000256" key="4">
    <source>
        <dbReference type="ARBA" id="ARBA00022723"/>
    </source>
</evidence>
<dbReference type="GO" id="GO:0016829">
    <property type="term" value="F:lyase activity"/>
    <property type="evidence" value="ECO:0007669"/>
    <property type="project" value="UniProtKB-KW"/>
</dbReference>
<comment type="caution">
    <text evidence="10">The sequence shown here is derived from an EMBL/GenBank/DDBJ whole genome shotgun (WGS) entry which is preliminary data.</text>
</comment>
<dbReference type="GO" id="GO:0006629">
    <property type="term" value="P:lipid metabolic process"/>
    <property type="evidence" value="ECO:0007669"/>
    <property type="project" value="InterPro"/>
</dbReference>
<name>A0AAV4VT42_CAEEX</name>
<evidence type="ECO:0000256" key="1">
    <source>
        <dbReference type="ARBA" id="ARBA00000110"/>
    </source>
</evidence>
<dbReference type="AlphaFoldDB" id="A0AAV4VT42"/>
<dbReference type="Gene3D" id="3.20.20.190">
    <property type="entry name" value="Phosphatidylinositol (PI) phosphodiesterase"/>
    <property type="match status" value="1"/>
</dbReference>
<evidence type="ECO:0000256" key="2">
    <source>
        <dbReference type="ARBA" id="ARBA00004613"/>
    </source>
</evidence>
<keyword evidence="11" id="KW-1185">Reference proteome</keyword>
<keyword evidence="9" id="KW-0732">Signal</keyword>
<organism evidence="10 11">
    <name type="scientific">Caerostris extrusa</name>
    <name type="common">Bark spider</name>
    <name type="synonym">Caerostris bankana</name>
    <dbReference type="NCBI Taxonomy" id="172846"/>
    <lineage>
        <taxon>Eukaryota</taxon>
        <taxon>Metazoa</taxon>
        <taxon>Ecdysozoa</taxon>
        <taxon>Arthropoda</taxon>
        <taxon>Chelicerata</taxon>
        <taxon>Arachnida</taxon>
        <taxon>Araneae</taxon>
        <taxon>Araneomorphae</taxon>
        <taxon>Entelegynae</taxon>
        <taxon>Araneoidea</taxon>
        <taxon>Araneidae</taxon>
        <taxon>Caerostris</taxon>
    </lineage>
</organism>
<proteinExistence type="predicted"/>
<feature type="compositionally biased region" description="Basic and acidic residues" evidence="8">
    <location>
        <begin position="202"/>
        <end position="211"/>
    </location>
</feature>
<keyword evidence="5" id="KW-0460">Magnesium</keyword>
<evidence type="ECO:0000256" key="3">
    <source>
        <dbReference type="ARBA" id="ARBA00022525"/>
    </source>
</evidence>
<evidence type="ECO:0000256" key="9">
    <source>
        <dbReference type="SAM" id="SignalP"/>
    </source>
</evidence>
<evidence type="ECO:0000256" key="5">
    <source>
        <dbReference type="ARBA" id="ARBA00022842"/>
    </source>
</evidence>
<keyword evidence="7" id="KW-0456">Lyase</keyword>
<evidence type="ECO:0000256" key="8">
    <source>
        <dbReference type="SAM" id="MobiDB-lite"/>
    </source>
</evidence>
<protein>
    <submittedName>
        <fullName evidence="10">Dermonecrotic toxin LiSicTox-alphaIA1a</fullName>
    </submittedName>
</protein>
<dbReference type="InterPro" id="IPR017946">
    <property type="entry name" value="PLC-like_Pdiesterase_TIM-brl"/>
</dbReference>
<dbReference type="Proteomes" id="UP001054945">
    <property type="component" value="Unassembled WGS sequence"/>
</dbReference>
<dbReference type="GO" id="GO:0046872">
    <property type="term" value="F:metal ion binding"/>
    <property type="evidence" value="ECO:0007669"/>
    <property type="project" value="UniProtKB-KW"/>
</dbReference>
<evidence type="ECO:0000256" key="7">
    <source>
        <dbReference type="ARBA" id="ARBA00023239"/>
    </source>
</evidence>
<accession>A0AAV4VT42</accession>
<reference evidence="10 11" key="1">
    <citation type="submission" date="2021-06" db="EMBL/GenBank/DDBJ databases">
        <title>Caerostris extrusa draft genome.</title>
        <authorList>
            <person name="Kono N."/>
            <person name="Arakawa K."/>
        </authorList>
    </citation>
    <scope>NUCLEOTIDE SEQUENCE [LARGE SCALE GENOMIC DNA]</scope>
</reference>
<dbReference type="EMBL" id="BPLR01015015">
    <property type="protein sequence ID" value="GIY72976.1"/>
    <property type="molecule type" value="Genomic_DNA"/>
</dbReference>
<feature type="signal peptide" evidence="9">
    <location>
        <begin position="1"/>
        <end position="24"/>
    </location>
</feature>
<comment type="catalytic activity">
    <reaction evidence="1">
        <text>an N-(acyl)-sphingosylphosphoethanolamine = an N-(acyl)-sphingosyl-1,3-cyclic phosphate + ethanolamine</text>
        <dbReference type="Rhea" id="RHEA:60648"/>
        <dbReference type="ChEBI" id="CHEBI:57603"/>
        <dbReference type="ChEBI" id="CHEBI:143891"/>
        <dbReference type="ChEBI" id="CHEBI:143892"/>
    </reaction>
</comment>
<sequence length="211" mass="24368">MLYSEKIIAFKLLVISLGLVSCSGQRPFFVIGHMVNSIGQIKEFLDEGSNVLEADVQFFSNGSIKELYHGFPCDCGRLCGFKANLRDYLKYIRNITDPNNKDSNYYTQMTMQFFDLKLDTSNNKTESGRDLAKHILNYLWVKTKIESRGIWVVVESATTEFEEEYNLQDCEEPLRSLKIYRPSPNPSRNNSTSEGDSPRFPIPERRHLERT</sequence>
<dbReference type="PROSITE" id="PS51257">
    <property type="entry name" value="PROKAR_LIPOPROTEIN"/>
    <property type="match status" value="1"/>
</dbReference>
<gene>
    <name evidence="10" type="ORF">CEXT_118791</name>
</gene>
<dbReference type="GO" id="GO:0008081">
    <property type="term" value="F:phosphoric diester hydrolase activity"/>
    <property type="evidence" value="ECO:0007669"/>
    <property type="project" value="InterPro"/>
</dbReference>
<evidence type="ECO:0000256" key="6">
    <source>
        <dbReference type="ARBA" id="ARBA00023157"/>
    </source>
</evidence>
<keyword evidence="4" id="KW-0479">Metal-binding</keyword>
<evidence type="ECO:0000313" key="11">
    <source>
        <dbReference type="Proteomes" id="UP001054945"/>
    </source>
</evidence>
<dbReference type="GO" id="GO:0005576">
    <property type="term" value="C:extracellular region"/>
    <property type="evidence" value="ECO:0007669"/>
    <property type="project" value="UniProtKB-SubCell"/>
</dbReference>
<feature type="region of interest" description="Disordered" evidence="8">
    <location>
        <begin position="178"/>
        <end position="211"/>
    </location>
</feature>
<keyword evidence="6" id="KW-1015">Disulfide bond</keyword>
<keyword evidence="3" id="KW-0964">Secreted</keyword>
<feature type="chain" id="PRO_5043697107" evidence="9">
    <location>
        <begin position="25"/>
        <end position="211"/>
    </location>
</feature>